<keyword evidence="2" id="KW-0378">Hydrolase</keyword>
<name>A0A6V8H7P6_TALPI</name>
<evidence type="ECO:0000313" key="6">
    <source>
        <dbReference type="Proteomes" id="UP000053095"/>
    </source>
</evidence>
<organism evidence="5 6">
    <name type="scientific">Talaromyces pinophilus</name>
    <name type="common">Penicillium pinophilum</name>
    <dbReference type="NCBI Taxonomy" id="128442"/>
    <lineage>
        <taxon>Eukaryota</taxon>
        <taxon>Fungi</taxon>
        <taxon>Dikarya</taxon>
        <taxon>Ascomycota</taxon>
        <taxon>Pezizomycotina</taxon>
        <taxon>Eurotiomycetes</taxon>
        <taxon>Eurotiomycetidae</taxon>
        <taxon>Eurotiales</taxon>
        <taxon>Trichocomaceae</taxon>
        <taxon>Talaromyces</taxon>
        <taxon>Talaromyces sect. Talaromyces</taxon>
    </lineage>
</organism>
<dbReference type="SUPFAM" id="SSF53474">
    <property type="entry name" value="alpha/beta-Hydrolases"/>
    <property type="match status" value="1"/>
</dbReference>
<accession>A0A6V8H7P6</accession>
<evidence type="ECO:0000313" key="5">
    <source>
        <dbReference type="EMBL" id="GAM37207.1"/>
    </source>
</evidence>
<dbReference type="PANTHER" id="PTHR43248">
    <property type="entry name" value="2-SUCCINYL-6-HYDROXY-2,4-CYCLOHEXADIENE-1-CARBOXYLATE SYNTHASE"/>
    <property type="match status" value="1"/>
</dbReference>
<dbReference type="Pfam" id="PF08386">
    <property type="entry name" value="Abhydrolase_4"/>
    <property type="match status" value="1"/>
</dbReference>
<keyword evidence="3" id="KW-0472">Membrane</keyword>
<dbReference type="Gene3D" id="3.40.50.1820">
    <property type="entry name" value="alpha/beta hydrolase"/>
    <property type="match status" value="1"/>
</dbReference>
<evidence type="ECO:0000256" key="3">
    <source>
        <dbReference type="SAM" id="Phobius"/>
    </source>
</evidence>
<evidence type="ECO:0000259" key="4">
    <source>
        <dbReference type="Pfam" id="PF08386"/>
    </source>
</evidence>
<gene>
    <name evidence="5" type="ORF">TCE0_022f06931</name>
</gene>
<evidence type="ECO:0000256" key="2">
    <source>
        <dbReference type="ARBA" id="ARBA00022801"/>
    </source>
</evidence>
<dbReference type="InterPro" id="IPR051601">
    <property type="entry name" value="Serine_prot/Carboxylest_S33"/>
</dbReference>
<dbReference type="InterPro" id="IPR029058">
    <property type="entry name" value="AB_hydrolase_fold"/>
</dbReference>
<dbReference type="GO" id="GO:0016787">
    <property type="term" value="F:hydrolase activity"/>
    <property type="evidence" value="ECO:0007669"/>
    <property type="project" value="UniProtKB-KW"/>
</dbReference>
<protein>
    <recommendedName>
        <fullName evidence="4">Peptidase S33 tripeptidyl aminopeptidase-like C-terminal domain-containing protein</fullName>
    </recommendedName>
</protein>
<evidence type="ECO:0000256" key="1">
    <source>
        <dbReference type="ARBA" id="ARBA00010088"/>
    </source>
</evidence>
<dbReference type="PANTHER" id="PTHR43248:SF25">
    <property type="entry name" value="AB HYDROLASE-1 DOMAIN-CONTAINING PROTEIN-RELATED"/>
    <property type="match status" value="1"/>
</dbReference>
<comment type="caution">
    <text evidence="5">The sequence shown here is derived from an EMBL/GenBank/DDBJ whole genome shotgun (WGS) entry which is preliminary data.</text>
</comment>
<sequence length="548" mass="60189">MDKVKRSDGQQMVEVEAAVRGRRRQIQNNRIHALVISLMILATGFFWYITPQPMSKGHHAAEDKDRKLSPNKLFSWRGPGGSGVAEALITGRNLQTIVDADIDFLAEKLGEHDSLYFDIIGFDPRGVNNTTPQFSCFPSLLSKVNFGLQAEADGILGSSADSLMRNWQRAAALSQSCSEVLLARDDNDATGEALGEHLNTVPVARDLLEIIERHAEWREKEGIKKQQEEDMVTGYDAEQKIAVRTRWNRGQEKLLYWGRSYGTVLGATFATMFPDRVSRTLLDGVVDTDDYYDGGGESSITDADAIFDRFFHYCDAAGPEKCPFYLKGGPSQIRLAYDAIESSLRVKSIPVAASSNHGPEVITCEDSSSQAILCSDAIYTNTFDLDEFQRVWNGLAADSKSIGDYWASIYLTCVGWKPRAQWRLNGPYTGNTSHPLMLVSTTLDPVTPLKSAKKMSSQFNGSVVLEQSSEGHTTGSGPSVCSAKAIRKYFQTGQLPEPGTICSSDFEPLVGTPQGTALLHGMSASDRRLYEALLQDTLTFGFAAALVS</sequence>
<dbReference type="EMBL" id="DF933818">
    <property type="protein sequence ID" value="GAM37207.1"/>
    <property type="molecule type" value="Genomic_DNA"/>
</dbReference>
<dbReference type="Proteomes" id="UP000053095">
    <property type="component" value="Unassembled WGS sequence"/>
</dbReference>
<keyword evidence="6" id="KW-1185">Reference proteome</keyword>
<keyword evidence="3" id="KW-0812">Transmembrane</keyword>
<feature type="domain" description="Peptidase S33 tripeptidyl aminopeptidase-like C-terminal" evidence="4">
    <location>
        <begin position="401"/>
        <end position="502"/>
    </location>
</feature>
<dbReference type="InterPro" id="IPR013595">
    <property type="entry name" value="Pept_S33_TAP-like_C"/>
</dbReference>
<keyword evidence="3" id="KW-1133">Transmembrane helix</keyword>
<proteinExistence type="inferred from homology"/>
<feature type="transmembrane region" description="Helical" evidence="3">
    <location>
        <begin position="31"/>
        <end position="49"/>
    </location>
</feature>
<comment type="similarity">
    <text evidence="1">Belongs to the peptidase S33 family.</text>
</comment>
<dbReference type="AlphaFoldDB" id="A0A6V8H7P6"/>
<reference evidence="6" key="1">
    <citation type="journal article" date="2015" name="Genome Announc.">
        <title>Draft genome sequence of Talaromyces cellulolyticus strain Y-94, a source of lignocellulosic biomass-degrading enzymes.</title>
        <authorList>
            <person name="Fujii T."/>
            <person name="Koike H."/>
            <person name="Sawayama S."/>
            <person name="Yano S."/>
            <person name="Inoue H."/>
        </authorList>
    </citation>
    <scope>NUCLEOTIDE SEQUENCE [LARGE SCALE GENOMIC DNA]</scope>
    <source>
        <strain evidence="6">Y-94</strain>
    </source>
</reference>